<reference evidence="2" key="2">
    <citation type="submission" date="2020-11" db="EMBL/GenBank/DDBJ databases">
        <authorList>
            <person name="McCartney M.A."/>
            <person name="Auch B."/>
            <person name="Kono T."/>
            <person name="Mallez S."/>
            <person name="Becker A."/>
            <person name="Gohl D.M."/>
            <person name="Silverstein K.A.T."/>
            <person name="Koren S."/>
            <person name="Bechman K.B."/>
            <person name="Herman A."/>
            <person name="Abrahante J.E."/>
            <person name="Garbe J."/>
        </authorList>
    </citation>
    <scope>NUCLEOTIDE SEQUENCE</scope>
    <source>
        <strain evidence="2">Duluth1</strain>
        <tissue evidence="2">Whole animal</tissue>
    </source>
</reference>
<keyword evidence="3" id="KW-1185">Reference proteome</keyword>
<name>A0A9D4DEK0_DREPO</name>
<comment type="caution">
    <text evidence="2">The sequence shown here is derived from an EMBL/GenBank/DDBJ whole genome shotgun (WGS) entry which is preliminary data.</text>
</comment>
<accession>A0A9D4DEK0</accession>
<gene>
    <name evidence="2" type="ORF">DPMN_181456</name>
</gene>
<dbReference type="Proteomes" id="UP000828390">
    <property type="component" value="Unassembled WGS sequence"/>
</dbReference>
<evidence type="ECO:0000256" key="1">
    <source>
        <dbReference type="SAM" id="MobiDB-lite"/>
    </source>
</evidence>
<organism evidence="2 3">
    <name type="scientific">Dreissena polymorpha</name>
    <name type="common">Zebra mussel</name>
    <name type="synonym">Mytilus polymorpha</name>
    <dbReference type="NCBI Taxonomy" id="45954"/>
    <lineage>
        <taxon>Eukaryota</taxon>
        <taxon>Metazoa</taxon>
        <taxon>Spiralia</taxon>
        <taxon>Lophotrochozoa</taxon>
        <taxon>Mollusca</taxon>
        <taxon>Bivalvia</taxon>
        <taxon>Autobranchia</taxon>
        <taxon>Heteroconchia</taxon>
        <taxon>Euheterodonta</taxon>
        <taxon>Imparidentia</taxon>
        <taxon>Neoheterodontei</taxon>
        <taxon>Myida</taxon>
        <taxon>Dreissenoidea</taxon>
        <taxon>Dreissenidae</taxon>
        <taxon>Dreissena</taxon>
    </lineage>
</organism>
<evidence type="ECO:0000313" key="2">
    <source>
        <dbReference type="EMBL" id="KAH3747035.1"/>
    </source>
</evidence>
<sequence length="51" mass="5557">MGLMPESVAPDQPAQSPVCPGATMSTIKSRMVSRSYQRTGLFLARIRNCTD</sequence>
<dbReference type="AlphaFoldDB" id="A0A9D4DEK0"/>
<dbReference type="EMBL" id="JAIWYP010000010">
    <property type="protein sequence ID" value="KAH3747035.1"/>
    <property type="molecule type" value="Genomic_DNA"/>
</dbReference>
<feature type="region of interest" description="Disordered" evidence="1">
    <location>
        <begin position="1"/>
        <end position="22"/>
    </location>
</feature>
<protein>
    <submittedName>
        <fullName evidence="2">Uncharacterized protein</fullName>
    </submittedName>
</protein>
<reference evidence="2" key="1">
    <citation type="journal article" date="2019" name="bioRxiv">
        <title>The Genome of the Zebra Mussel, Dreissena polymorpha: A Resource for Invasive Species Research.</title>
        <authorList>
            <person name="McCartney M.A."/>
            <person name="Auch B."/>
            <person name="Kono T."/>
            <person name="Mallez S."/>
            <person name="Zhang Y."/>
            <person name="Obille A."/>
            <person name="Becker A."/>
            <person name="Abrahante J.E."/>
            <person name="Garbe J."/>
            <person name="Badalamenti J.P."/>
            <person name="Herman A."/>
            <person name="Mangelson H."/>
            <person name="Liachko I."/>
            <person name="Sullivan S."/>
            <person name="Sone E.D."/>
            <person name="Koren S."/>
            <person name="Silverstein K.A.T."/>
            <person name="Beckman K.B."/>
            <person name="Gohl D.M."/>
        </authorList>
    </citation>
    <scope>NUCLEOTIDE SEQUENCE</scope>
    <source>
        <strain evidence="2">Duluth1</strain>
        <tissue evidence="2">Whole animal</tissue>
    </source>
</reference>
<proteinExistence type="predicted"/>
<evidence type="ECO:0000313" key="3">
    <source>
        <dbReference type="Proteomes" id="UP000828390"/>
    </source>
</evidence>